<dbReference type="InterPro" id="IPR003798">
    <property type="entry name" value="DNA_recombination_RmuC"/>
</dbReference>
<dbReference type="GO" id="GO:0006310">
    <property type="term" value="P:DNA recombination"/>
    <property type="evidence" value="ECO:0007669"/>
    <property type="project" value="UniProtKB-KW"/>
</dbReference>
<evidence type="ECO:0000256" key="5">
    <source>
        <dbReference type="ARBA" id="ARBA00023172"/>
    </source>
</evidence>
<keyword evidence="8" id="KW-1185">Reference proteome</keyword>
<accession>A0A2T0X722</accession>
<dbReference type="PANTHER" id="PTHR30563">
    <property type="entry name" value="DNA RECOMBINATION PROTEIN RMUC"/>
    <property type="match status" value="1"/>
</dbReference>
<keyword evidence="5" id="KW-0233">DNA recombination</keyword>
<evidence type="ECO:0000256" key="3">
    <source>
        <dbReference type="ARBA" id="ARBA00021840"/>
    </source>
</evidence>
<dbReference type="PANTHER" id="PTHR30563:SF0">
    <property type="entry name" value="DNA RECOMBINATION PROTEIN RMUC"/>
    <property type="match status" value="1"/>
</dbReference>
<gene>
    <name evidence="7" type="ORF">BCF33_0319</name>
</gene>
<sequence>MTDPLLPAAILCGALALLFLVLWLSARGHAPRAASAERRLAEGADRAERDGAEIVRLSSEAARLREGAERLERQAEGLRQERREADARAEDQRRAIQATLDEAREEVAGLQVTNEGLRRQLAARAERHDEEVKLLTRMREDMTDRFKALAEQTLKDQGERFGTLNRERVEALMKPMREQVDHFQRELRTAHEGAAKDRERLKAEIEGLSRRSEEVSKEAVALTNALKGEKQRQGAWGEMILERVLEDSGLRRGAEFETQFSVDDGEGGRRRPDVVVRLPGDKVVVIDSKVSLVAYEAAVNAGDEEERTRRMRAHVQAVQRHIDELAGRDYSGMVRGAVDYVLMFMPVEGALAAALEVQDDLTSRAIAKRVGIATPTTLMMALRTIQHVWAVERRESNAEDIARRAGLLHDKMAGVLEAFEKVGDHLDRAQSEHSTALDRLSRGNGNVLNQFDTLRRLGARTRKDMPVGFDAEGDEAAVLPPSVAPHAAE</sequence>
<dbReference type="AlphaFoldDB" id="A0A2T0X722"/>
<feature type="coiled-coil region" evidence="6">
    <location>
        <begin position="54"/>
        <end position="145"/>
    </location>
</feature>
<evidence type="ECO:0000256" key="1">
    <source>
        <dbReference type="ARBA" id="ARBA00003416"/>
    </source>
</evidence>
<dbReference type="Pfam" id="PF02646">
    <property type="entry name" value="RmuC"/>
    <property type="match status" value="1"/>
</dbReference>
<keyword evidence="4 6" id="KW-0175">Coiled coil</keyword>
<dbReference type="RefSeq" id="WP_106159191.1">
    <property type="nucleotide sequence ID" value="NZ_PVTT01000001.1"/>
</dbReference>
<comment type="caution">
    <text evidence="7">The sequence shown here is derived from an EMBL/GenBank/DDBJ whole genome shotgun (WGS) entry which is preliminary data.</text>
</comment>
<evidence type="ECO:0000313" key="7">
    <source>
        <dbReference type="EMBL" id="PRY94723.1"/>
    </source>
</evidence>
<name>A0A2T0X722_9RHOB</name>
<organism evidence="7 8">
    <name type="scientific">Hasllibacter halocynthiae</name>
    <dbReference type="NCBI Taxonomy" id="595589"/>
    <lineage>
        <taxon>Bacteria</taxon>
        <taxon>Pseudomonadati</taxon>
        <taxon>Pseudomonadota</taxon>
        <taxon>Alphaproteobacteria</taxon>
        <taxon>Rhodobacterales</taxon>
        <taxon>Roseobacteraceae</taxon>
        <taxon>Hasllibacter</taxon>
    </lineage>
</organism>
<dbReference type="EMBL" id="PVTT01000001">
    <property type="protein sequence ID" value="PRY94723.1"/>
    <property type="molecule type" value="Genomic_DNA"/>
</dbReference>
<proteinExistence type="inferred from homology"/>
<comment type="function">
    <text evidence="1">Involved in DNA recombination.</text>
</comment>
<dbReference type="Proteomes" id="UP000238801">
    <property type="component" value="Unassembled WGS sequence"/>
</dbReference>
<evidence type="ECO:0000256" key="6">
    <source>
        <dbReference type="SAM" id="Coils"/>
    </source>
</evidence>
<protein>
    <recommendedName>
        <fullName evidence="3">DNA recombination protein RmuC homolog</fullName>
    </recommendedName>
</protein>
<feature type="coiled-coil region" evidence="6">
    <location>
        <begin position="191"/>
        <end position="218"/>
    </location>
</feature>
<reference evidence="7 8" key="1">
    <citation type="submission" date="2018-03" db="EMBL/GenBank/DDBJ databases">
        <title>Genomic Encyclopedia of Archaeal and Bacterial Type Strains, Phase II (KMG-II): from individual species to whole genera.</title>
        <authorList>
            <person name="Goeker M."/>
        </authorList>
    </citation>
    <scope>NUCLEOTIDE SEQUENCE [LARGE SCALE GENOMIC DNA]</scope>
    <source>
        <strain evidence="7 8">DSM 29318</strain>
    </source>
</reference>
<dbReference type="OrthoDB" id="370725at2"/>
<comment type="similarity">
    <text evidence="2">Belongs to the RmuC family.</text>
</comment>
<evidence type="ECO:0000313" key="8">
    <source>
        <dbReference type="Proteomes" id="UP000238801"/>
    </source>
</evidence>
<evidence type="ECO:0000256" key="4">
    <source>
        <dbReference type="ARBA" id="ARBA00023054"/>
    </source>
</evidence>
<evidence type="ECO:0000256" key="2">
    <source>
        <dbReference type="ARBA" id="ARBA00009840"/>
    </source>
</evidence>